<sequence length="218" mass="24365">MSRKDKEPTRAQLSSRLAYQSHVPAFLQKLQNKMAGGPDEEEEDDEWEYDGSGRPPIPRRPRPPIPERPADNPGSEDEDDGDEKPQVVVLKEGKHLTEREVENIRRKGSFTLLMFCVDISNCHFEEKGLLPLPEPSGNASEESKPESSSTKNETKKPPKEKLSLSFSSAKASSGKSFKRKVLGGDSEDEKDKEKAKKPAKKKSKKKNTKTLLSFSDDA</sequence>
<dbReference type="Pfam" id="PF15377">
    <property type="entry name" value="DUF4604"/>
    <property type="match status" value="1"/>
</dbReference>
<reference evidence="3 4" key="1">
    <citation type="submission" date="2015-12" db="EMBL/GenBank/DDBJ databases">
        <title>Draft genome sequence of Moniliophthora roreri, the causal agent of frosty pod rot of cacao.</title>
        <authorList>
            <person name="Aime M.C."/>
            <person name="Diaz-Valderrama J.R."/>
            <person name="Kijpornyongpan T."/>
            <person name="Phillips-Mora W."/>
        </authorList>
    </citation>
    <scope>NUCLEOTIDE SEQUENCE [LARGE SCALE GENOMIC DNA]</scope>
    <source>
        <strain evidence="3 4">MCA 2952</strain>
    </source>
</reference>
<evidence type="ECO:0000313" key="4">
    <source>
        <dbReference type="Proteomes" id="UP000054988"/>
    </source>
</evidence>
<feature type="compositionally biased region" description="Low complexity" evidence="1">
    <location>
        <begin position="163"/>
        <end position="175"/>
    </location>
</feature>
<proteinExistence type="predicted"/>
<feature type="compositionally biased region" description="Acidic residues" evidence="1">
    <location>
        <begin position="38"/>
        <end position="49"/>
    </location>
</feature>
<evidence type="ECO:0000259" key="2">
    <source>
        <dbReference type="Pfam" id="PF15377"/>
    </source>
</evidence>
<evidence type="ECO:0000256" key="1">
    <source>
        <dbReference type="SAM" id="MobiDB-lite"/>
    </source>
</evidence>
<feature type="compositionally biased region" description="Basic residues" evidence="1">
    <location>
        <begin position="197"/>
        <end position="208"/>
    </location>
</feature>
<protein>
    <recommendedName>
        <fullName evidence="2">DUF4604 domain-containing protein</fullName>
    </recommendedName>
</protein>
<feature type="domain" description="DUF4604" evidence="2">
    <location>
        <begin position="16"/>
        <end position="217"/>
    </location>
</feature>
<comment type="caution">
    <text evidence="3">The sequence shown here is derived from an EMBL/GenBank/DDBJ whole genome shotgun (WGS) entry which is preliminary data.</text>
</comment>
<organism evidence="3 4">
    <name type="scientific">Moniliophthora roreri</name>
    <name type="common">Frosty pod rot fungus</name>
    <name type="synonym">Monilia roreri</name>
    <dbReference type="NCBI Taxonomy" id="221103"/>
    <lineage>
        <taxon>Eukaryota</taxon>
        <taxon>Fungi</taxon>
        <taxon>Dikarya</taxon>
        <taxon>Basidiomycota</taxon>
        <taxon>Agaricomycotina</taxon>
        <taxon>Agaricomycetes</taxon>
        <taxon>Agaricomycetidae</taxon>
        <taxon>Agaricales</taxon>
        <taxon>Marasmiineae</taxon>
        <taxon>Marasmiaceae</taxon>
        <taxon>Moniliophthora</taxon>
    </lineage>
</organism>
<dbReference type="EMBL" id="LATX01002463">
    <property type="protein sequence ID" value="KTB28762.1"/>
    <property type="molecule type" value="Genomic_DNA"/>
</dbReference>
<dbReference type="InterPro" id="IPR027911">
    <property type="entry name" value="DUF4604"/>
</dbReference>
<feature type="region of interest" description="Disordered" evidence="1">
    <location>
        <begin position="32"/>
        <end position="92"/>
    </location>
</feature>
<gene>
    <name evidence="3" type="ORF">WG66_18607</name>
</gene>
<dbReference type="Proteomes" id="UP000054988">
    <property type="component" value="Unassembled WGS sequence"/>
</dbReference>
<feature type="compositionally biased region" description="Polar residues" evidence="1">
    <location>
        <begin position="209"/>
        <end position="218"/>
    </location>
</feature>
<accession>A0A0W0EXI4</accession>
<evidence type="ECO:0000313" key="3">
    <source>
        <dbReference type="EMBL" id="KTB28762.1"/>
    </source>
</evidence>
<name>A0A0W0EXI4_MONRR</name>
<dbReference type="AlphaFoldDB" id="A0A0W0EXI4"/>
<feature type="compositionally biased region" description="Basic and acidic residues" evidence="1">
    <location>
        <begin position="152"/>
        <end position="162"/>
    </location>
</feature>
<feature type="region of interest" description="Disordered" evidence="1">
    <location>
        <begin position="127"/>
        <end position="218"/>
    </location>
</feature>
<dbReference type="eggNOG" id="ENOG502SRVM">
    <property type="taxonomic scope" value="Eukaryota"/>
</dbReference>